<feature type="region of interest" description="Disordered" evidence="1">
    <location>
        <begin position="1"/>
        <end position="73"/>
    </location>
</feature>
<dbReference type="Proteomes" id="UP000078512">
    <property type="component" value="Unassembled WGS sequence"/>
</dbReference>
<evidence type="ECO:0000313" key="2">
    <source>
        <dbReference type="EMBL" id="OAQ26812.1"/>
    </source>
</evidence>
<feature type="compositionally biased region" description="Acidic residues" evidence="1">
    <location>
        <begin position="15"/>
        <end position="36"/>
    </location>
</feature>
<feature type="compositionally biased region" description="Basic and acidic residues" evidence="1">
    <location>
        <begin position="1"/>
        <end position="14"/>
    </location>
</feature>
<keyword evidence="3" id="KW-1185">Reference proteome</keyword>
<evidence type="ECO:0000256" key="1">
    <source>
        <dbReference type="SAM" id="MobiDB-lite"/>
    </source>
</evidence>
<evidence type="ECO:0000313" key="3">
    <source>
        <dbReference type="Proteomes" id="UP000078512"/>
    </source>
</evidence>
<dbReference type="EMBL" id="KV442063">
    <property type="protein sequence ID" value="OAQ26812.1"/>
    <property type="molecule type" value="Genomic_DNA"/>
</dbReference>
<gene>
    <name evidence="2" type="ORF">K457DRAFT_1821854</name>
</gene>
<sequence>MKKVEERGNWRNEDSVNEDSVNEDSVNEDSVNEDSVNEDREGSGRAWEPCSRPGSGVQTVESTVEPGAKRRGQRGVKRLIGDEVVQKNLRIFLQERYDEIDDHRGPACRCRLMTYERALMNAPFPQLKFTIVIGTDIITNASKV</sequence>
<name>A0A197JNI0_9FUNG</name>
<accession>A0A197JNI0</accession>
<organism evidence="2 3">
    <name type="scientific">Linnemannia elongata AG-77</name>
    <dbReference type="NCBI Taxonomy" id="1314771"/>
    <lineage>
        <taxon>Eukaryota</taxon>
        <taxon>Fungi</taxon>
        <taxon>Fungi incertae sedis</taxon>
        <taxon>Mucoromycota</taxon>
        <taxon>Mortierellomycotina</taxon>
        <taxon>Mortierellomycetes</taxon>
        <taxon>Mortierellales</taxon>
        <taxon>Mortierellaceae</taxon>
        <taxon>Linnemannia</taxon>
    </lineage>
</organism>
<reference evidence="2 3" key="1">
    <citation type="submission" date="2016-05" db="EMBL/GenBank/DDBJ databases">
        <title>Genome sequencing reveals origins of a unique bacterial endosymbiosis in the earliest lineages of terrestrial Fungi.</title>
        <authorList>
            <consortium name="DOE Joint Genome Institute"/>
            <person name="Uehling J."/>
            <person name="Gryganskyi A."/>
            <person name="Hameed K."/>
            <person name="Tschaplinski T."/>
            <person name="Misztal P."/>
            <person name="Wu S."/>
            <person name="Desiro A."/>
            <person name="Vande Pol N."/>
            <person name="Du Z.-Y."/>
            <person name="Zienkiewicz A."/>
            <person name="Zienkiewicz K."/>
            <person name="Morin E."/>
            <person name="Tisserant E."/>
            <person name="Splivallo R."/>
            <person name="Hainaut M."/>
            <person name="Henrissat B."/>
            <person name="Ohm R."/>
            <person name="Kuo A."/>
            <person name="Yan J."/>
            <person name="Lipzen A."/>
            <person name="Nolan M."/>
            <person name="Labutti K."/>
            <person name="Barry K."/>
            <person name="Goldstein A."/>
            <person name="Labbe J."/>
            <person name="Schadt C."/>
            <person name="Tuskan G."/>
            <person name="Grigoriev I."/>
            <person name="Martin F."/>
            <person name="Vilgalys R."/>
            <person name="Bonito G."/>
        </authorList>
    </citation>
    <scope>NUCLEOTIDE SEQUENCE [LARGE SCALE GENOMIC DNA]</scope>
    <source>
        <strain evidence="2 3">AG-77</strain>
    </source>
</reference>
<proteinExistence type="predicted"/>
<protein>
    <submittedName>
        <fullName evidence="2">Uncharacterized protein</fullName>
    </submittedName>
</protein>
<dbReference type="AlphaFoldDB" id="A0A197JNI0"/>